<evidence type="ECO:0000256" key="3">
    <source>
        <dbReference type="ARBA" id="ARBA00022544"/>
    </source>
</evidence>
<evidence type="ECO:0000259" key="9">
    <source>
        <dbReference type="Pfam" id="PF25198"/>
    </source>
</evidence>
<keyword evidence="5" id="KW-0472">Membrane</keyword>
<dbReference type="InterPro" id="IPR008844">
    <property type="entry name" value="Spore_GerAC-like"/>
</dbReference>
<dbReference type="InterPro" id="IPR057336">
    <property type="entry name" value="GerAC_N"/>
</dbReference>
<keyword evidence="11" id="KW-1185">Reference proteome</keyword>
<evidence type="ECO:0000256" key="7">
    <source>
        <dbReference type="ARBA" id="ARBA00023288"/>
    </source>
</evidence>
<dbReference type="Pfam" id="PF05504">
    <property type="entry name" value="Spore_GerAC"/>
    <property type="match status" value="1"/>
</dbReference>
<evidence type="ECO:0000256" key="4">
    <source>
        <dbReference type="ARBA" id="ARBA00022729"/>
    </source>
</evidence>
<dbReference type="GO" id="GO:0016020">
    <property type="term" value="C:membrane"/>
    <property type="evidence" value="ECO:0007669"/>
    <property type="project" value="UniProtKB-SubCell"/>
</dbReference>
<name>A0A841PPU1_9BACL</name>
<evidence type="ECO:0000313" key="10">
    <source>
        <dbReference type="EMBL" id="MBB6450759.1"/>
    </source>
</evidence>
<dbReference type="RefSeq" id="WP_184404820.1">
    <property type="nucleotide sequence ID" value="NZ_JACHHJ010000004.1"/>
</dbReference>
<evidence type="ECO:0000256" key="6">
    <source>
        <dbReference type="ARBA" id="ARBA00023139"/>
    </source>
</evidence>
<feature type="domain" description="Spore germination GerAC-like C-terminal" evidence="8">
    <location>
        <begin position="195"/>
        <end position="359"/>
    </location>
</feature>
<proteinExistence type="inferred from homology"/>
<keyword evidence="6" id="KW-0564">Palmitate</keyword>
<dbReference type="EMBL" id="JACHHJ010000004">
    <property type="protein sequence ID" value="MBB6450759.1"/>
    <property type="molecule type" value="Genomic_DNA"/>
</dbReference>
<evidence type="ECO:0000256" key="2">
    <source>
        <dbReference type="ARBA" id="ARBA00007886"/>
    </source>
</evidence>
<feature type="domain" description="Spore germination protein N-terminal" evidence="9">
    <location>
        <begin position="69"/>
        <end position="165"/>
    </location>
</feature>
<evidence type="ECO:0000313" key="11">
    <source>
        <dbReference type="Proteomes" id="UP000568839"/>
    </source>
</evidence>
<sequence>MSMFTRKKFSQDQQQNKDLSSSLAANLNRIKQRTGNSQDIVTRTLTFGRDPEIKAAIVYVEGIVDDRTIKVLIISEDVARDEGITFVMDAIERGLEFRTTTTVVIARDTSASELAKVLTGIDQIPGEKVADTLETIEKTQGTSVRNDIQEVIKHLISTEQEPLIGGFTLEGNAEQGRRFDNIQVSDFDAKPIAGGIAVFKEGKLIDWLDGEMARGLQWVLDEIEETMVNVDWEDEEEAITYRVLRENTDVSSEMQEGFPKISIDVRAEGDIREAQVPVDLMNPHVLFDIEEALETEIEKEIESTVQYVQQQKADVIGFGETVHQSHSEDWKDLEEEWMDVHLPELDVEVNVDVFIRRTGLRNNPILFEIENNQ</sequence>
<evidence type="ECO:0000259" key="8">
    <source>
        <dbReference type="Pfam" id="PF05504"/>
    </source>
</evidence>
<dbReference type="InterPro" id="IPR046953">
    <property type="entry name" value="Spore_GerAC-like_C"/>
</dbReference>
<dbReference type="InterPro" id="IPR038501">
    <property type="entry name" value="Spore_GerAC_C_sf"/>
</dbReference>
<protein>
    <submittedName>
        <fullName evidence="10">Spore germination protein KC</fullName>
    </submittedName>
</protein>
<comment type="caution">
    <text evidence="10">The sequence shown here is derived from an EMBL/GenBank/DDBJ whole genome shotgun (WGS) entry which is preliminary data.</text>
</comment>
<evidence type="ECO:0000256" key="1">
    <source>
        <dbReference type="ARBA" id="ARBA00004635"/>
    </source>
</evidence>
<dbReference type="NCBIfam" id="TIGR02887">
    <property type="entry name" value="spore_ger_x_C"/>
    <property type="match status" value="1"/>
</dbReference>
<evidence type="ECO:0000256" key="5">
    <source>
        <dbReference type="ARBA" id="ARBA00023136"/>
    </source>
</evidence>
<dbReference type="GO" id="GO:0009847">
    <property type="term" value="P:spore germination"/>
    <property type="evidence" value="ECO:0007669"/>
    <property type="project" value="InterPro"/>
</dbReference>
<comment type="subcellular location">
    <subcellularLocation>
        <location evidence="1">Membrane</location>
        <topology evidence="1">Lipid-anchor</topology>
    </subcellularLocation>
</comment>
<keyword evidence="7" id="KW-0449">Lipoprotein</keyword>
<keyword evidence="3" id="KW-0309">Germination</keyword>
<dbReference type="PANTHER" id="PTHR35789">
    <property type="entry name" value="SPORE GERMINATION PROTEIN B3"/>
    <property type="match status" value="1"/>
</dbReference>
<dbReference type="Gene3D" id="3.30.300.210">
    <property type="entry name" value="Nutrient germinant receptor protein C, domain 3"/>
    <property type="match status" value="1"/>
</dbReference>
<gene>
    <name evidence="10" type="ORF">HNR44_002749</name>
</gene>
<dbReference type="Proteomes" id="UP000568839">
    <property type="component" value="Unassembled WGS sequence"/>
</dbReference>
<dbReference type="PANTHER" id="PTHR35789:SF1">
    <property type="entry name" value="SPORE GERMINATION PROTEIN B3"/>
    <property type="match status" value="1"/>
</dbReference>
<dbReference type="AlphaFoldDB" id="A0A841PPU1"/>
<comment type="similarity">
    <text evidence="2">Belongs to the GerABKC lipoprotein family.</text>
</comment>
<accession>A0A841PPU1</accession>
<reference evidence="10 11" key="1">
    <citation type="submission" date="2020-08" db="EMBL/GenBank/DDBJ databases">
        <title>Genomic Encyclopedia of Type Strains, Phase IV (KMG-IV): sequencing the most valuable type-strain genomes for metagenomic binning, comparative biology and taxonomic classification.</title>
        <authorList>
            <person name="Goeker M."/>
        </authorList>
    </citation>
    <scope>NUCLEOTIDE SEQUENCE [LARGE SCALE GENOMIC DNA]</scope>
    <source>
        <strain evidence="10 11">DSM 21769</strain>
    </source>
</reference>
<organism evidence="10 11">
    <name type="scientific">Geomicrobium halophilum</name>
    <dbReference type="NCBI Taxonomy" id="549000"/>
    <lineage>
        <taxon>Bacteria</taxon>
        <taxon>Bacillati</taxon>
        <taxon>Bacillota</taxon>
        <taxon>Bacilli</taxon>
        <taxon>Bacillales</taxon>
        <taxon>Geomicrobium</taxon>
    </lineage>
</organism>
<keyword evidence="4" id="KW-0732">Signal</keyword>
<dbReference type="Pfam" id="PF25198">
    <property type="entry name" value="Spore_GerAC_N"/>
    <property type="match status" value="1"/>
</dbReference>